<proteinExistence type="predicted"/>
<evidence type="ECO:0000313" key="1">
    <source>
        <dbReference type="EMBL" id="BAI98638.1"/>
    </source>
</evidence>
<evidence type="ECO:0000313" key="2">
    <source>
        <dbReference type="Proteomes" id="UP000007753"/>
    </source>
</evidence>
<dbReference type="KEGG" id="sjp:SJA_C2-02750"/>
<keyword evidence="2" id="KW-1185">Reference proteome</keyword>
<reference evidence="1 2" key="1">
    <citation type="journal article" date="2010" name="J. Bacteriol.">
        <title>Complete genome sequence of the representative gamma-hexachlorocyclohexane-degrading bacterium Sphingobium japonicum UT26.</title>
        <authorList>
            <person name="Nagata Y."/>
            <person name="Ohtsubo Y."/>
            <person name="Endo R."/>
            <person name="Ichikawa N."/>
            <person name="Ankai A."/>
            <person name="Oguchi A."/>
            <person name="Fukui S."/>
            <person name="Fujita N."/>
            <person name="Tsuda M."/>
        </authorList>
    </citation>
    <scope>NUCLEOTIDE SEQUENCE [LARGE SCALE GENOMIC DNA]</scope>
    <source>
        <strain evidence="2">DSM 16413 / CCM 7287 / MTCC 6362 / UT26 / NBRC 101211 / UT26S</strain>
    </source>
</reference>
<dbReference type="Proteomes" id="UP000007753">
    <property type="component" value="Chromosome 2"/>
</dbReference>
<accession>D4Z819</accession>
<dbReference type="STRING" id="452662.SJA_C2-02750"/>
<protein>
    <submittedName>
        <fullName evidence="1">Uncharacterized protein</fullName>
    </submittedName>
</protein>
<name>D4Z819_SPHIU</name>
<organism evidence="1 2">
    <name type="scientific">Sphingobium indicum (strain DSM 16413 / CCM 7287 / MTCC 6362 / UT26 / NBRC 101211 / UT26S)</name>
    <name type="common">Sphingobium japonicum</name>
    <dbReference type="NCBI Taxonomy" id="452662"/>
    <lineage>
        <taxon>Bacteria</taxon>
        <taxon>Pseudomonadati</taxon>
        <taxon>Pseudomonadota</taxon>
        <taxon>Alphaproteobacteria</taxon>
        <taxon>Sphingomonadales</taxon>
        <taxon>Sphingomonadaceae</taxon>
        <taxon>Sphingobium</taxon>
    </lineage>
</organism>
<sequence length="48" mass="5670">MRIDPCRRNDRLIQAAKALSRKGQGIFFANHNCLFVIGRFRFEVRHPL</sequence>
<dbReference type="EMBL" id="AP010804">
    <property type="protein sequence ID" value="BAI98638.1"/>
    <property type="molecule type" value="Genomic_DNA"/>
</dbReference>
<dbReference type="AlphaFoldDB" id="D4Z819"/>
<dbReference type="HOGENOM" id="CLU_3157914_0_0_5"/>
<gene>
    <name evidence="1" type="ordered locus">SJA_C2-02750</name>
</gene>